<evidence type="ECO:0000259" key="3">
    <source>
        <dbReference type="Pfam" id="PF01979"/>
    </source>
</evidence>
<proteinExistence type="inferred from homology"/>
<keyword evidence="2 4" id="KW-0378">Hydrolase</keyword>
<dbReference type="AlphaFoldDB" id="A0A1E4RAR0"/>
<evidence type="ECO:0000256" key="1">
    <source>
        <dbReference type="ARBA" id="ARBA00010716"/>
    </source>
</evidence>
<accession>A0A1E4RAR0</accession>
<reference evidence="4 5" key="1">
    <citation type="submission" date="2016-09" db="EMBL/GenBank/DDBJ databases">
        <title>Draft genome sequence of the soil isolate, Lysinibacillus fusiformis M5, a potential hypoxanthine producer.</title>
        <authorList>
            <person name="Gallegos-Monterrosa R."/>
            <person name="Maroti G."/>
            <person name="Balint B."/>
            <person name="Kovacs A.T."/>
        </authorList>
    </citation>
    <scope>NUCLEOTIDE SEQUENCE [LARGE SCALE GENOMIC DNA]</scope>
    <source>
        <strain evidence="4 5">M5</strain>
    </source>
</reference>
<organism evidence="4 5">
    <name type="scientific">Lysinibacillus fusiformis</name>
    <dbReference type="NCBI Taxonomy" id="28031"/>
    <lineage>
        <taxon>Bacteria</taxon>
        <taxon>Bacillati</taxon>
        <taxon>Bacillota</taxon>
        <taxon>Bacilli</taxon>
        <taxon>Bacillales</taxon>
        <taxon>Bacillaceae</taxon>
        <taxon>Lysinibacillus</taxon>
    </lineage>
</organism>
<dbReference type="SUPFAM" id="SSF51556">
    <property type="entry name" value="Metallo-dependent hydrolases"/>
    <property type="match status" value="1"/>
</dbReference>
<dbReference type="InterPro" id="IPR006680">
    <property type="entry name" value="Amidohydro-rel"/>
</dbReference>
<dbReference type="Gene3D" id="3.20.20.140">
    <property type="entry name" value="Metal-dependent hydrolases"/>
    <property type="match status" value="1"/>
</dbReference>
<dbReference type="RefSeq" id="WP_069482411.1">
    <property type="nucleotide sequence ID" value="NZ_KV766182.1"/>
</dbReference>
<evidence type="ECO:0000256" key="2">
    <source>
        <dbReference type="ARBA" id="ARBA00022801"/>
    </source>
</evidence>
<dbReference type="InterPro" id="IPR032466">
    <property type="entry name" value="Metal_Hydrolase"/>
</dbReference>
<dbReference type="Proteomes" id="UP000094784">
    <property type="component" value="Unassembled WGS sequence"/>
</dbReference>
<comment type="caution">
    <text evidence="4">The sequence shown here is derived from an EMBL/GenBank/DDBJ whole genome shotgun (WGS) entry which is preliminary data.</text>
</comment>
<name>A0A1E4RAR0_9BACI</name>
<dbReference type="InterPro" id="IPR011059">
    <property type="entry name" value="Metal-dep_hydrolase_composite"/>
</dbReference>
<evidence type="ECO:0000313" key="5">
    <source>
        <dbReference type="Proteomes" id="UP000094784"/>
    </source>
</evidence>
<sequence length="391" mass="43948">MNIYHHATFLTVNEQNDTFDQLWVENGRIVYVGPAKEIPPHAHIIDLQGAYVTPGLIDIHAHVGTWAEVTEDINDANEYSEPFTPLMHALDSVDIRHFSFQHALEGGVTTVQTGPGSANVIGGIWSILKTAGPTLASRVLVERSGLKGALGENPKNVFGNQYKRKPMTRMAIAQLLRDGFQRASLLNEQEQSEEVSQNTELRPFIEVLRGEMPLRLHCHRADDIMTAIRIAKEFNVKLHLEHCTEGYLIVDAVKNSGFQATLGPYMLTPSKYETRHSTPAIAAIFKEHNIPFAIMTDHPFVPIQYLKYCASEAIRYGLDEQTALKSITIHAAKLVQLDHRIGSLEKGKDADFVVWSHPIFETEAKVLQTYVNGEKYYEAEEAQWKTQKLPL</sequence>
<gene>
    <name evidence="4" type="ORF">BG258_17325</name>
</gene>
<dbReference type="Pfam" id="PF01979">
    <property type="entry name" value="Amidohydro_1"/>
    <property type="match status" value="1"/>
</dbReference>
<dbReference type="CDD" id="cd01309">
    <property type="entry name" value="Met_dep_hydrolase_C"/>
    <property type="match status" value="1"/>
</dbReference>
<dbReference type="EMBL" id="MECQ01000001">
    <property type="protein sequence ID" value="ODV57557.1"/>
    <property type="molecule type" value="Genomic_DNA"/>
</dbReference>
<feature type="domain" description="Amidohydrolase-related" evidence="3">
    <location>
        <begin position="51"/>
        <end position="374"/>
    </location>
</feature>
<dbReference type="PANTHER" id="PTHR11113:SF14">
    <property type="entry name" value="N-ACETYLGLUCOSAMINE-6-PHOSPHATE DEACETYLASE"/>
    <property type="match status" value="1"/>
</dbReference>
<protein>
    <submittedName>
        <fullName evidence="4">Amidohydrolase</fullName>
    </submittedName>
</protein>
<dbReference type="PANTHER" id="PTHR11113">
    <property type="entry name" value="N-ACETYLGLUCOSAMINE-6-PHOSPHATE DEACETYLASE"/>
    <property type="match status" value="1"/>
</dbReference>
<dbReference type="OrthoDB" id="9776455at2"/>
<dbReference type="SUPFAM" id="SSF51338">
    <property type="entry name" value="Composite domain of metallo-dependent hydrolases"/>
    <property type="match status" value="1"/>
</dbReference>
<comment type="similarity">
    <text evidence="1">Belongs to the metallo-dependent hydrolases superfamily. NagA family.</text>
</comment>
<dbReference type="GO" id="GO:0006046">
    <property type="term" value="P:N-acetylglucosamine catabolic process"/>
    <property type="evidence" value="ECO:0007669"/>
    <property type="project" value="TreeGrafter"/>
</dbReference>
<evidence type="ECO:0000313" key="4">
    <source>
        <dbReference type="EMBL" id="ODV57557.1"/>
    </source>
</evidence>
<dbReference type="GO" id="GO:0008448">
    <property type="term" value="F:N-acetylglucosamine-6-phosphate deacetylase activity"/>
    <property type="evidence" value="ECO:0007669"/>
    <property type="project" value="TreeGrafter"/>
</dbReference>